<keyword evidence="2" id="KW-1185">Reference proteome</keyword>
<reference evidence="1 2" key="1">
    <citation type="submission" date="2021-06" db="EMBL/GenBank/DDBJ databases">
        <title>Caerostris darwini draft genome.</title>
        <authorList>
            <person name="Kono N."/>
            <person name="Arakawa K."/>
        </authorList>
    </citation>
    <scope>NUCLEOTIDE SEQUENCE [LARGE SCALE GENOMIC DNA]</scope>
</reference>
<proteinExistence type="predicted"/>
<sequence>MVHFGRCFSGGWTPSPIPAVHAFRRTREGCVSDVQMGGTFFEIFRTNEPPDSEKSDYGISIRGKSGSLIRGEQIIETCLEKVATAGEIGIAATGIPRIRPRSVIAC</sequence>
<evidence type="ECO:0000313" key="1">
    <source>
        <dbReference type="EMBL" id="GIY13024.1"/>
    </source>
</evidence>
<name>A0AAV4QUS5_9ARAC</name>
<protein>
    <submittedName>
        <fullName evidence="1">Uncharacterized protein</fullName>
    </submittedName>
</protein>
<comment type="caution">
    <text evidence="1">The sequence shown here is derived from an EMBL/GenBank/DDBJ whole genome shotgun (WGS) entry which is preliminary data.</text>
</comment>
<gene>
    <name evidence="1" type="ORF">CDAR_96521</name>
</gene>
<dbReference type="AlphaFoldDB" id="A0AAV4QUS5"/>
<accession>A0AAV4QUS5</accession>
<evidence type="ECO:0000313" key="2">
    <source>
        <dbReference type="Proteomes" id="UP001054837"/>
    </source>
</evidence>
<dbReference type="EMBL" id="BPLQ01005166">
    <property type="protein sequence ID" value="GIY13024.1"/>
    <property type="molecule type" value="Genomic_DNA"/>
</dbReference>
<dbReference type="Proteomes" id="UP001054837">
    <property type="component" value="Unassembled WGS sequence"/>
</dbReference>
<organism evidence="1 2">
    <name type="scientific">Caerostris darwini</name>
    <dbReference type="NCBI Taxonomy" id="1538125"/>
    <lineage>
        <taxon>Eukaryota</taxon>
        <taxon>Metazoa</taxon>
        <taxon>Ecdysozoa</taxon>
        <taxon>Arthropoda</taxon>
        <taxon>Chelicerata</taxon>
        <taxon>Arachnida</taxon>
        <taxon>Araneae</taxon>
        <taxon>Araneomorphae</taxon>
        <taxon>Entelegynae</taxon>
        <taxon>Araneoidea</taxon>
        <taxon>Araneidae</taxon>
        <taxon>Caerostris</taxon>
    </lineage>
</organism>